<keyword evidence="2" id="KW-0732">Signal</keyword>
<reference evidence="3 4" key="1">
    <citation type="submission" date="2023-12" db="EMBL/GenBank/DDBJ databases">
        <title>Genome sequencing and assembly of bacterial species from a model synthetic community.</title>
        <authorList>
            <person name="Hogle S.L."/>
        </authorList>
    </citation>
    <scope>NUCLEOTIDE SEQUENCE [LARGE SCALE GENOMIC DNA]</scope>
    <source>
        <strain evidence="3 4">HAMBI 2494</strain>
    </source>
</reference>
<proteinExistence type="predicted"/>
<dbReference type="RefSeq" id="WP_157977952.1">
    <property type="nucleotide sequence ID" value="NZ_CP139965.1"/>
</dbReference>
<protein>
    <recommendedName>
        <fullName evidence="5">Lipoprotein</fullName>
    </recommendedName>
</protein>
<evidence type="ECO:0000256" key="2">
    <source>
        <dbReference type="SAM" id="SignalP"/>
    </source>
</evidence>
<accession>A0ABZ0WFD2</accession>
<gene>
    <name evidence="3" type="ORF">U0042_18300</name>
</gene>
<feature type="compositionally biased region" description="Polar residues" evidence="1">
    <location>
        <begin position="320"/>
        <end position="338"/>
    </location>
</feature>
<evidence type="ECO:0008006" key="5">
    <source>
        <dbReference type="Google" id="ProtNLM"/>
    </source>
</evidence>
<dbReference type="EMBL" id="CP139965">
    <property type="protein sequence ID" value="WQD76062.1"/>
    <property type="molecule type" value="Genomic_DNA"/>
</dbReference>
<evidence type="ECO:0000256" key="1">
    <source>
        <dbReference type="SAM" id="MobiDB-lite"/>
    </source>
</evidence>
<sequence>MKLAQWFLCFCFILTSAACSHMPQNFQLAAAPLAEAPDTPASAAFVSGASASAGAALPASHVAGTAGGLTKFQVVNLLVQDSQRKCSDFVDSLFAQTAGSGFLLDTLSTVSSALATVFTPTSVTHAFSAGSTVFSATKASMSADYLNALSISHIAQSIQATYQTDIRTYLKYLDSLDTTARDNIDVFNERTRILSYHQECSLAWAEGTISSSLQSGASQGGGQASGQISVSYTVPDGASVDDIAKAIANKISQDPTVKQVGMSADPDSGGVIKFTMKKAFRLNASVNPAAHQGEATMNNDSSPVTLTISGPPAPGDIITVSGTPPSQITPSGSSQQPVQKPGAAVLRAVRNRVVE</sequence>
<evidence type="ECO:0000313" key="4">
    <source>
        <dbReference type="Proteomes" id="UP001325479"/>
    </source>
</evidence>
<feature type="chain" id="PRO_5046449041" description="Lipoprotein" evidence="2">
    <location>
        <begin position="18"/>
        <end position="355"/>
    </location>
</feature>
<feature type="region of interest" description="Disordered" evidence="1">
    <location>
        <begin position="309"/>
        <end position="343"/>
    </location>
</feature>
<dbReference type="PROSITE" id="PS51257">
    <property type="entry name" value="PROKAR_LIPOPROTEIN"/>
    <property type="match status" value="1"/>
</dbReference>
<feature type="signal peptide" evidence="2">
    <location>
        <begin position="1"/>
        <end position="17"/>
    </location>
</feature>
<evidence type="ECO:0000313" key="3">
    <source>
        <dbReference type="EMBL" id="WQD76062.1"/>
    </source>
</evidence>
<organism evidence="3 4">
    <name type="scientific">Paraburkholderia kururiensis</name>
    <dbReference type="NCBI Taxonomy" id="984307"/>
    <lineage>
        <taxon>Bacteria</taxon>
        <taxon>Pseudomonadati</taxon>
        <taxon>Pseudomonadota</taxon>
        <taxon>Betaproteobacteria</taxon>
        <taxon>Burkholderiales</taxon>
        <taxon>Burkholderiaceae</taxon>
        <taxon>Paraburkholderia</taxon>
    </lineage>
</organism>
<name>A0ABZ0WFD2_9BURK</name>
<keyword evidence="4" id="KW-1185">Reference proteome</keyword>
<dbReference type="Proteomes" id="UP001325479">
    <property type="component" value="Chromosome"/>
</dbReference>